<evidence type="ECO:0000256" key="11">
    <source>
        <dbReference type="SAM" id="MobiDB-lite"/>
    </source>
</evidence>
<dbReference type="AlphaFoldDB" id="A0A8K0KK86"/>
<dbReference type="Pfam" id="PF10151">
    <property type="entry name" value="TMEM214"/>
    <property type="match status" value="1"/>
</dbReference>
<evidence type="ECO:0000256" key="8">
    <source>
        <dbReference type="ARBA" id="ARBA00023136"/>
    </source>
</evidence>
<reference evidence="12" key="1">
    <citation type="submission" date="2013-04" db="EMBL/GenBank/DDBJ databases">
        <authorList>
            <person name="Qu J."/>
            <person name="Murali S.C."/>
            <person name="Bandaranaike D."/>
            <person name="Bellair M."/>
            <person name="Blankenburg K."/>
            <person name="Chao H."/>
            <person name="Dinh H."/>
            <person name="Doddapaneni H."/>
            <person name="Downs B."/>
            <person name="Dugan-Rocha S."/>
            <person name="Elkadiri S."/>
            <person name="Gnanaolivu R.D."/>
            <person name="Hernandez B."/>
            <person name="Javaid M."/>
            <person name="Jayaseelan J.C."/>
            <person name="Lee S."/>
            <person name="Li M."/>
            <person name="Ming W."/>
            <person name="Munidasa M."/>
            <person name="Muniz J."/>
            <person name="Nguyen L."/>
            <person name="Ongeri F."/>
            <person name="Osuji N."/>
            <person name="Pu L.-L."/>
            <person name="Puazo M."/>
            <person name="Qu C."/>
            <person name="Quiroz J."/>
            <person name="Raj R."/>
            <person name="Weissenberger G."/>
            <person name="Xin Y."/>
            <person name="Zou X."/>
            <person name="Han Y."/>
            <person name="Richards S."/>
            <person name="Worley K."/>
            <person name="Muzny D."/>
            <person name="Gibbs R."/>
        </authorList>
    </citation>
    <scope>NUCLEOTIDE SEQUENCE</scope>
    <source>
        <strain evidence="12">Sampled in the wild</strain>
    </source>
</reference>
<gene>
    <name evidence="12" type="ORF">J437_LFUL016136</name>
</gene>
<comment type="function">
    <text evidence="10">Critical mediator, in cooperation with CASP4, of endoplasmic reticulum-stress induced apoptosis. Required or the activation of CASP4 following endoplasmic reticulum stress.</text>
</comment>
<keyword evidence="9" id="KW-0325">Glycoprotein</keyword>
<dbReference type="OrthoDB" id="10022292at2759"/>
<evidence type="ECO:0000256" key="6">
    <source>
        <dbReference type="ARBA" id="ARBA00022824"/>
    </source>
</evidence>
<name>A0A8K0KK86_LADFU</name>
<keyword evidence="7" id="KW-1133">Transmembrane helix</keyword>
<keyword evidence="4" id="KW-0812">Transmembrane</keyword>
<evidence type="ECO:0000256" key="2">
    <source>
        <dbReference type="ARBA" id="ARBA00007984"/>
    </source>
</evidence>
<feature type="non-terminal residue" evidence="12">
    <location>
        <position position="1"/>
    </location>
</feature>
<dbReference type="PANTHER" id="PTHR13448:SF0">
    <property type="entry name" value="TRANSMEMBRANE PROTEIN 214"/>
    <property type="match status" value="1"/>
</dbReference>
<comment type="similarity">
    <text evidence="2">Belongs to the TMEM214 family.</text>
</comment>
<evidence type="ECO:0000256" key="5">
    <source>
        <dbReference type="ARBA" id="ARBA00022703"/>
    </source>
</evidence>
<keyword evidence="6" id="KW-0256">Endoplasmic reticulum</keyword>
<dbReference type="InterPro" id="IPR019308">
    <property type="entry name" value="TMEM214"/>
</dbReference>
<evidence type="ECO:0000256" key="9">
    <source>
        <dbReference type="ARBA" id="ARBA00023180"/>
    </source>
</evidence>
<dbReference type="GO" id="GO:0006915">
    <property type="term" value="P:apoptotic process"/>
    <property type="evidence" value="ECO:0007669"/>
    <property type="project" value="UniProtKB-KW"/>
</dbReference>
<comment type="subunit">
    <text evidence="3">Constitutively interacts with CASP4; required for the localization of procaspase 4 to the ER.</text>
</comment>
<keyword evidence="8" id="KW-0472">Membrane</keyword>
<dbReference type="EMBL" id="KZ308954">
    <property type="protein sequence ID" value="KAG8235823.1"/>
    <property type="molecule type" value="Genomic_DNA"/>
</dbReference>
<comment type="subcellular location">
    <subcellularLocation>
        <location evidence="1">Endoplasmic reticulum membrane</location>
        <topology evidence="1">Multi-pass membrane protein</topology>
    </subcellularLocation>
</comment>
<evidence type="ECO:0000313" key="12">
    <source>
        <dbReference type="EMBL" id="KAG8235823.1"/>
    </source>
</evidence>
<dbReference type="PANTHER" id="PTHR13448">
    <property type="entry name" value="TRANSMEMBRANE PROTEIN 214"/>
    <property type="match status" value="1"/>
</dbReference>
<dbReference type="Proteomes" id="UP000792457">
    <property type="component" value="Unassembled WGS sequence"/>
</dbReference>
<evidence type="ECO:0000256" key="4">
    <source>
        <dbReference type="ARBA" id="ARBA00022692"/>
    </source>
</evidence>
<dbReference type="GO" id="GO:0005789">
    <property type="term" value="C:endoplasmic reticulum membrane"/>
    <property type="evidence" value="ECO:0007669"/>
    <property type="project" value="UniProtKB-SubCell"/>
</dbReference>
<evidence type="ECO:0000256" key="1">
    <source>
        <dbReference type="ARBA" id="ARBA00004477"/>
    </source>
</evidence>
<accession>A0A8K0KK86</accession>
<evidence type="ECO:0000256" key="7">
    <source>
        <dbReference type="ARBA" id="ARBA00022989"/>
    </source>
</evidence>
<evidence type="ECO:0000256" key="10">
    <source>
        <dbReference type="ARBA" id="ARBA00024938"/>
    </source>
</evidence>
<proteinExistence type="inferred from homology"/>
<organism evidence="12 13">
    <name type="scientific">Ladona fulva</name>
    <name type="common">Scarce chaser dragonfly</name>
    <name type="synonym">Libellula fulva</name>
    <dbReference type="NCBI Taxonomy" id="123851"/>
    <lineage>
        <taxon>Eukaryota</taxon>
        <taxon>Metazoa</taxon>
        <taxon>Ecdysozoa</taxon>
        <taxon>Arthropoda</taxon>
        <taxon>Hexapoda</taxon>
        <taxon>Insecta</taxon>
        <taxon>Pterygota</taxon>
        <taxon>Palaeoptera</taxon>
        <taxon>Odonata</taxon>
        <taxon>Epiprocta</taxon>
        <taxon>Anisoptera</taxon>
        <taxon>Libelluloidea</taxon>
        <taxon>Libellulidae</taxon>
        <taxon>Ladona</taxon>
    </lineage>
</organism>
<comment type="caution">
    <text evidence="12">The sequence shown here is derived from an EMBL/GenBank/DDBJ whole genome shotgun (WGS) entry which is preliminary data.</text>
</comment>
<feature type="compositionally biased region" description="Basic and acidic residues" evidence="11">
    <location>
        <begin position="71"/>
        <end position="86"/>
    </location>
</feature>
<feature type="region of interest" description="Disordered" evidence="11">
    <location>
        <begin position="71"/>
        <end position="105"/>
    </location>
</feature>
<evidence type="ECO:0000313" key="13">
    <source>
        <dbReference type="Proteomes" id="UP000792457"/>
    </source>
</evidence>
<evidence type="ECO:0000256" key="3">
    <source>
        <dbReference type="ARBA" id="ARBA00011720"/>
    </source>
</evidence>
<dbReference type="GO" id="GO:0005794">
    <property type="term" value="C:Golgi apparatus"/>
    <property type="evidence" value="ECO:0007669"/>
    <property type="project" value="TreeGrafter"/>
</dbReference>
<keyword evidence="5" id="KW-0053">Apoptosis</keyword>
<keyword evidence="13" id="KW-1185">Reference proteome</keyword>
<feature type="compositionally biased region" description="Basic and acidic residues" evidence="11">
    <location>
        <begin position="95"/>
        <end position="104"/>
    </location>
</feature>
<protein>
    <submittedName>
        <fullName evidence="12">Uncharacterized protein</fullName>
    </submittedName>
</protein>
<reference evidence="12" key="2">
    <citation type="submission" date="2017-10" db="EMBL/GenBank/DDBJ databases">
        <title>Ladona fulva Genome sequencing and assembly.</title>
        <authorList>
            <person name="Murali S."/>
            <person name="Richards S."/>
            <person name="Bandaranaike D."/>
            <person name="Bellair M."/>
            <person name="Blankenburg K."/>
            <person name="Chao H."/>
            <person name="Dinh H."/>
            <person name="Doddapaneni H."/>
            <person name="Dugan-Rocha S."/>
            <person name="Elkadiri S."/>
            <person name="Gnanaolivu R."/>
            <person name="Hernandez B."/>
            <person name="Skinner E."/>
            <person name="Javaid M."/>
            <person name="Lee S."/>
            <person name="Li M."/>
            <person name="Ming W."/>
            <person name="Munidasa M."/>
            <person name="Muniz J."/>
            <person name="Nguyen L."/>
            <person name="Hughes D."/>
            <person name="Osuji N."/>
            <person name="Pu L.-L."/>
            <person name="Puazo M."/>
            <person name="Qu C."/>
            <person name="Quiroz J."/>
            <person name="Raj R."/>
            <person name="Weissenberger G."/>
            <person name="Xin Y."/>
            <person name="Zou X."/>
            <person name="Han Y."/>
            <person name="Worley K."/>
            <person name="Muzny D."/>
            <person name="Gibbs R."/>
        </authorList>
    </citation>
    <scope>NUCLEOTIDE SEQUENCE</scope>
    <source>
        <strain evidence="12">Sampled in the wild</strain>
    </source>
</reference>
<sequence length="268" mass="29627">MHSNNVMSSPGHWEVVIKNKKVKQNVTNPNKLSKTEKKKFVENAPKVEDILPLAQVKNLYSDTDASEEIQDIKKTEKDVKPKDEAKKTHKKQTEKKKEVKDKNMKTSQELDEGEFLAVIAEGQARYSNVPLVWLRDLTALINSKLLSVNCTPTHPNQLLSLDWPSKLLPQRVLEAIEAALDEESAATKTAFFGTCLTAIANDMSRGLSAIGHKIMLQKIITLQPEIAGDNVAKAVAVRNSYQNRPPICLSLLGAVGQAGLKDINVGIK</sequence>